<dbReference type="CDD" id="cd00609">
    <property type="entry name" value="AAT_like"/>
    <property type="match status" value="1"/>
</dbReference>
<keyword evidence="8" id="KW-1185">Reference proteome</keyword>
<protein>
    <recommendedName>
        <fullName evidence="3">Aminotransferase</fullName>
        <ecNumber evidence="3">2.6.1.-</ecNumber>
    </recommendedName>
</protein>
<organism evidence="6 9">
    <name type="scientific">Zhongshania aliphaticivorans</name>
    <dbReference type="NCBI Taxonomy" id="1470434"/>
    <lineage>
        <taxon>Bacteria</taxon>
        <taxon>Pseudomonadati</taxon>
        <taxon>Pseudomonadota</taxon>
        <taxon>Gammaproteobacteria</taxon>
        <taxon>Cellvibrionales</taxon>
        <taxon>Spongiibacteraceae</taxon>
        <taxon>Zhongshania</taxon>
    </lineage>
</organism>
<evidence type="ECO:0000313" key="5">
    <source>
        <dbReference type="EMBL" id="CAA0087534.1"/>
    </source>
</evidence>
<dbReference type="EMBL" id="CACSIM010000007">
    <property type="protein sequence ID" value="CAA0119882.1"/>
    <property type="molecule type" value="Genomic_DNA"/>
</dbReference>
<dbReference type="Gene3D" id="3.90.1150.10">
    <property type="entry name" value="Aspartate Aminotransferase, domain 1"/>
    <property type="match status" value="1"/>
</dbReference>
<name>A0A5S9QBC6_9GAMM</name>
<keyword evidence="2" id="KW-0663">Pyridoxal phosphate</keyword>
<keyword evidence="3" id="KW-0032">Aminotransferase</keyword>
<comment type="similarity">
    <text evidence="3">Belongs to the class-I pyridoxal-phosphate-dependent aminotransferase family.</text>
</comment>
<keyword evidence="6" id="KW-0456">Lyase</keyword>
<dbReference type="RefSeq" id="WP_235035747.1">
    <property type="nucleotide sequence ID" value="NZ_CACSIK010000001.1"/>
</dbReference>
<dbReference type="Pfam" id="PF00155">
    <property type="entry name" value="Aminotran_1_2"/>
    <property type="match status" value="1"/>
</dbReference>
<dbReference type="Proteomes" id="UP000439591">
    <property type="component" value="Unassembled WGS sequence"/>
</dbReference>
<evidence type="ECO:0000313" key="7">
    <source>
        <dbReference type="EMBL" id="CAA0119882.1"/>
    </source>
</evidence>
<dbReference type="EMBL" id="CACSIM010000005">
    <property type="protein sequence ID" value="CAA0115065.1"/>
    <property type="molecule type" value="Genomic_DNA"/>
</dbReference>
<proteinExistence type="inferred from homology"/>
<dbReference type="InterPro" id="IPR004838">
    <property type="entry name" value="NHTrfase_class1_PyrdxlP-BS"/>
</dbReference>
<comment type="cofactor">
    <cofactor evidence="1 3">
        <name>pyridoxal 5'-phosphate</name>
        <dbReference type="ChEBI" id="CHEBI:597326"/>
    </cofactor>
</comment>
<dbReference type="Gene3D" id="3.40.640.10">
    <property type="entry name" value="Type I PLP-dependent aspartate aminotransferase-like (Major domain)"/>
    <property type="match status" value="1"/>
</dbReference>
<dbReference type="AlphaFoldDB" id="A0A5S9QBC6"/>
<dbReference type="InterPro" id="IPR015424">
    <property type="entry name" value="PyrdxlP-dep_Trfase"/>
</dbReference>
<dbReference type="InterPro" id="IPR004839">
    <property type="entry name" value="Aminotransferase_I/II_large"/>
</dbReference>
<dbReference type="GO" id="GO:0008483">
    <property type="term" value="F:transaminase activity"/>
    <property type="evidence" value="ECO:0007669"/>
    <property type="project" value="UniProtKB-KW"/>
</dbReference>
<dbReference type="InterPro" id="IPR015421">
    <property type="entry name" value="PyrdxlP-dep_Trfase_major"/>
</dbReference>
<evidence type="ECO:0000313" key="6">
    <source>
        <dbReference type="EMBL" id="CAA0115065.1"/>
    </source>
</evidence>
<evidence type="ECO:0000256" key="2">
    <source>
        <dbReference type="ARBA" id="ARBA00022898"/>
    </source>
</evidence>
<evidence type="ECO:0000256" key="3">
    <source>
        <dbReference type="RuleBase" id="RU000481"/>
    </source>
</evidence>
<gene>
    <name evidence="6" type="primary">cobD_2</name>
    <name evidence="7" type="synonym">cobD_4</name>
    <name evidence="5" type="ORF">IHBHHGIJ_01337</name>
    <name evidence="6" type="ORF">KFEGEMFD_03077</name>
    <name evidence="7" type="ORF">KFEGEMFD_03636</name>
</gene>
<feature type="domain" description="Aminotransferase class I/classII large" evidence="4">
    <location>
        <begin position="51"/>
        <end position="322"/>
    </location>
</feature>
<keyword evidence="3" id="KW-0808">Transferase</keyword>
<dbReference type="PANTHER" id="PTHR42885">
    <property type="entry name" value="HISTIDINOL-PHOSPHATE AMINOTRANSFERASE-RELATED"/>
    <property type="match status" value="1"/>
</dbReference>
<dbReference type="GO" id="GO:0016829">
    <property type="term" value="F:lyase activity"/>
    <property type="evidence" value="ECO:0007669"/>
    <property type="project" value="UniProtKB-KW"/>
</dbReference>
<dbReference type="EMBL" id="CACSIK010000001">
    <property type="protein sequence ID" value="CAA0087534.1"/>
    <property type="molecule type" value="Genomic_DNA"/>
</dbReference>
<evidence type="ECO:0000313" key="8">
    <source>
        <dbReference type="Proteomes" id="UP000435877"/>
    </source>
</evidence>
<accession>A0A5S9QBC6</accession>
<dbReference type="Proteomes" id="UP000435877">
    <property type="component" value="Unassembled WGS sequence"/>
</dbReference>
<dbReference type="InterPro" id="IPR015422">
    <property type="entry name" value="PyrdxlP-dep_Trfase_small"/>
</dbReference>
<dbReference type="PANTHER" id="PTHR42885:SF1">
    <property type="entry name" value="THREONINE-PHOSPHATE DECARBOXYLASE"/>
    <property type="match status" value="1"/>
</dbReference>
<dbReference type="SUPFAM" id="SSF53383">
    <property type="entry name" value="PLP-dependent transferases"/>
    <property type="match status" value="1"/>
</dbReference>
<evidence type="ECO:0000256" key="1">
    <source>
        <dbReference type="ARBA" id="ARBA00001933"/>
    </source>
</evidence>
<dbReference type="PROSITE" id="PS00105">
    <property type="entry name" value="AA_TRANSFER_CLASS_1"/>
    <property type="match status" value="1"/>
</dbReference>
<evidence type="ECO:0000313" key="9">
    <source>
        <dbReference type="Proteomes" id="UP000439591"/>
    </source>
</evidence>
<sequence length="342" mass="37505">MDIPKHGGDPIGLPDTGSNAPMLDLATGVNPWVWPVPTPPIECYGKLPYFSEALQQAAAQYYGVAAEHILATAGSQPVIQLLPSLASKGRVLLPAVGYEEHRFRWQLAGHNVFRFECYGRDVIAEHICRDSITHLVLISPNNPSTHQVTVDDLIYWRTLLPDNGMLVVDQAFADANPESDVSALAGEQGIVLLRSVGKFFGLPGLRLGFVLAHSQLLAELDRQLGPWAVSGPAQWIGQRALVDDNWQQQMLKTLQCTSTAQAEILAATFRDSDVRCLKSGLFISLVMPLEKAKRLQLACYQVGLSVRVYHCGGEGYMRWGLAKDSDELARRLSLLDPNLLAA</sequence>
<dbReference type="EC" id="2.6.1.-" evidence="3"/>
<dbReference type="GO" id="GO:0030170">
    <property type="term" value="F:pyridoxal phosphate binding"/>
    <property type="evidence" value="ECO:0007669"/>
    <property type="project" value="InterPro"/>
</dbReference>
<reference evidence="8 9" key="1">
    <citation type="submission" date="2019-11" db="EMBL/GenBank/DDBJ databases">
        <authorList>
            <person name="Holert J."/>
        </authorList>
    </citation>
    <scope>NUCLEOTIDE SEQUENCE [LARGE SCALE GENOMIC DNA]</scope>
    <source>
        <strain evidence="6">BC3_2A</strain>
        <strain evidence="5">SB11_1A</strain>
    </source>
</reference>
<evidence type="ECO:0000259" key="4">
    <source>
        <dbReference type="Pfam" id="PF00155"/>
    </source>
</evidence>